<protein>
    <submittedName>
        <fullName evidence="1">Uncharacterized protein</fullName>
    </submittedName>
</protein>
<reference evidence="1" key="1">
    <citation type="journal article" date="2021" name="Sci. Rep.">
        <title>Diploid genomic architecture of Nitzschia inconspicua, an elite biomass production diatom.</title>
        <authorList>
            <person name="Oliver A."/>
            <person name="Podell S."/>
            <person name="Pinowska A."/>
            <person name="Traller J.C."/>
            <person name="Smith S.R."/>
            <person name="McClure R."/>
            <person name="Beliaev A."/>
            <person name="Bohutskyi P."/>
            <person name="Hill E.A."/>
            <person name="Rabines A."/>
            <person name="Zheng H."/>
            <person name="Allen L.Z."/>
            <person name="Kuo A."/>
            <person name="Grigoriev I.V."/>
            <person name="Allen A.E."/>
            <person name="Hazlebeck D."/>
            <person name="Allen E.E."/>
        </authorList>
    </citation>
    <scope>NUCLEOTIDE SEQUENCE</scope>
    <source>
        <strain evidence="1">Hildebrandi</strain>
    </source>
</reference>
<dbReference type="Proteomes" id="UP000693970">
    <property type="component" value="Unassembled WGS sequence"/>
</dbReference>
<evidence type="ECO:0000313" key="1">
    <source>
        <dbReference type="EMBL" id="KAG7366343.1"/>
    </source>
</evidence>
<comment type="caution">
    <text evidence="1">The sequence shown here is derived from an EMBL/GenBank/DDBJ whole genome shotgun (WGS) entry which is preliminary data.</text>
</comment>
<organism evidence="1 2">
    <name type="scientific">Nitzschia inconspicua</name>
    <dbReference type="NCBI Taxonomy" id="303405"/>
    <lineage>
        <taxon>Eukaryota</taxon>
        <taxon>Sar</taxon>
        <taxon>Stramenopiles</taxon>
        <taxon>Ochrophyta</taxon>
        <taxon>Bacillariophyta</taxon>
        <taxon>Bacillariophyceae</taxon>
        <taxon>Bacillariophycidae</taxon>
        <taxon>Bacillariales</taxon>
        <taxon>Bacillariaceae</taxon>
        <taxon>Nitzschia</taxon>
    </lineage>
</organism>
<evidence type="ECO:0000313" key="2">
    <source>
        <dbReference type="Proteomes" id="UP000693970"/>
    </source>
</evidence>
<gene>
    <name evidence="1" type="ORF">IV203_029013</name>
</gene>
<reference evidence="1" key="2">
    <citation type="submission" date="2021-04" db="EMBL/GenBank/DDBJ databases">
        <authorList>
            <person name="Podell S."/>
        </authorList>
    </citation>
    <scope>NUCLEOTIDE SEQUENCE</scope>
    <source>
        <strain evidence="1">Hildebrandi</strain>
    </source>
</reference>
<sequence>MTVTDNSSGNLYKLCGYGNPSTKSYAASFKEQKNKTFLAVAGGKVQLTEGGVAHLKRRDELPLRQQATKMHFDINDLLKKKLGLMQTGFGILGALVADDTCLTKVELANKVGTATKSFGGSLTFLTELDLFY</sequence>
<dbReference type="EMBL" id="JAGRRH010000007">
    <property type="protein sequence ID" value="KAG7366343.1"/>
    <property type="molecule type" value="Genomic_DNA"/>
</dbReference>
<accession>A0A9K3Q0A6</accession>
<proteinExistence type="predicted"/>
<dbReference type="AlphaFoldDB" id="A0A9K3Q0A6"/>
<name>A0A9K3Q0A6_9STRA</name>
<keyword evidence="2" id="KW-1185">Reference proteome</keyword>